<name>A0A9N9VLQ4_9HYPO</name>
<evidence type="ECO:0000313" key="1">
    <source>
        <dbReference type="EMBL" id="CAH0025741.1"/>
    </source>
</evidence>
<dbReference type="OrthoDB" id="10372184at2759"/>
<protein>
    <submittedName>
        <fullName evidence="1">Uncharacterized protein</fullName>
    </submittedName>
</protein>
<proteinExistence type="predicted"/>
<organism evidence="1 2">
    <name type="scientific">Clonostachys rhizophaga</name>
    <dbReference type="NCBI Taxonomy" id="160324"/>
    <lineage>
        <taxon>Eukaryota</taxon>
        <taxon>Fungi</taxon>
        <taxon>Dikarya</taxon>
        <taxon>Ascomycota</taxon>
        <taxon>Pezizomycotina</taxon>
        <taxon>Sordariomycetes</taxon>
        <taxon>Hypocreomycetidae</taxon>
        <taxon>Hypocreales</taxon>
        <taxon>Bionectriaceae</taxon>
        <taxon>Clonostachys</taxon>
    </lineage>
</organism>
<gene>
    <name evidence="1" type="ORF">CRHIZ90672A_00008442</name>
</gene>
<dbReference type="Proteomes" id="UP000696573">
    <property type="component" value="Unassembled WGS sequence"/>
</dbReference>
<feature type="non-terminal residue" evidence="1">
    <location>
        <position position="66"/>
    </location>
</feature>
<sequence>MGYIPRVQDVQTLLEVHARAKGLVAGACEDGTSQLGLGVVPLPERTELDCGFHGQAIAVLGAIDCD</sequence>
<keyword evidence="2" id="KW-1185">Reference proteome</keyword>
<comment type="caution">
    <text evidence="1">The sequence shown here is derived from an EMBL/GenBank/DDBJ whole genome shotgun (WGS) entry which is preliminary data.</text>
</comment>
<accession>A0A9N9VLQ4</accession>
<evidence type="ECO:0000313" key="2">
    <source>
        <dbReference type="Proteomes" id="UP000696573"/>
    </source>
</evidence>
<reference evidence="1" key="1">
    <citation type="submission" date="2021-10" db="EMBL/GenBank/DDBJ databases">
        <authorList>
            <person name="Piombo E."/>
        </authorList>
    </citation>
    <scope>NUCLEOTIDE SEQUENCE</scope>
</reference>
<dbReference type="EMBL" id="CABFNQ020000715">
    <property type="protein sequence ID" value="CAH0025741.1"/>
    <property type="molecule type" value="Genomic_DNA"/>
</dbReference>
<dbReference type="AlphaFoldDB" id="A0A9N9VLQ4"/>